<reference evidence="3" key="1">
    <citation type="submission" date="2017-02" db="EMBL/GenBank/DDBJ databases">
        <authorList>
            <person name="Varghese N."/>
            <person name="Submissions S."/>
        </authorList>
    </citation>
    <scope>NUCLEOTIDE SEQUENCE [LARGE SCALE GENOMIC DNA]</scope>
    <source>
        <strain evidence="3">VKM Ac-2052</strain>
    </source>
</reference>
<name>A0A1T4X999_9MICO</name>
<evidence type="ECO:0000256" key="1">
    <source>
        <dbReference type="SAM" id="MobiDB-lite"/>
    </source>
</evidence>
<evidence type="ECO:0000313" key="2">
    <source>
        <dbReference type="EMBL" id="SKA86180.1"/>
    </source>
</evidence>
<feature type="compositionally biased region" description="Basic and acidic residues" evidence="1">
    <location>
        <begin position="205"/>
        <end position="218"/>
    </location>
</feature>
<dbReference type="EMBL" id="FUYG01000002">
    <property type="protein sequence ID" value="SKA86180.1"/>
    <property type="molecule type" value="Genomic_DNA"/>
</dbReference>
<protein>
    <recommendedName>
        <fullName evidence="4">Tetratricopeptide repeat-containing protein</fullName>
    </recommendedName>
</protein>
<proteinExistence type="predicted"/>
<dbReference type="AlphaFoldDB" id="A0A1T4X999"/>
<organism evidence="2 3">
    <name type="scientific">Agreia bicolorata</name>
    <dbReference type="NCBI Taxonomy" id="110935"/>
    <lineage>
        <taxon>Bacteria</taxon>
        <taxon>Bacillati</taxon>
        <taxon>Actinomycetota</taxon>
        <taxon>Actinomycetes</taxon>
        <taxon>Micrococcales</taxon>
        <taxon>Microbacteriaceae</taxon>
        <taxon>Agreia</taxon>
    </lineage>
</organism>
<gene>
    <name evidence="2" type="ORF">SAMN06295879_0887</name>
</gene>
<evidence type="ECO:0008006" key="4">
    <source>
        <dbReference type="Google" id="ProtNLM"/>
    </source>
</evidence>
<sequence>MMRRRTKAGLVALPPTVLATVVAVKLIGLAIVSGQVAAAYEREDFESATSMARWLTVVNVIDPWKAHFAVGDGLAAQGLDADAQLEFERALGLASAEDQCPVRVNLSLVLERQGDAVVAADPTKRDEASAFYDEALDVIDEADASCRQPPQNGQDGTDDDLSDSEKRVTEKKQALAEQTPEDKGDKSDEQPNPDDSPSDATVDQLEEKLREAGQDRSDQQTAERTPADPDYVDKPW</sequence>
<accession>A0A1T4X999</accession>
<evidence type="ECO:0000313" key="3">
    <source>
        <dbReference type="Proteomes" id="UP000189735"/>
    </source>
</evidence>
<dbReference type="Proteomes" id="UP000189735">
    <property type="component" value="Unassembled WGS sequence"/>
</dbReference>
<dbReference type="RefSeq" id="WP_139368590.1">
    <property type="nucleotide sequence ID" value="NZ_FUYG01000002.1"/>
</dbReference>
<feature type="compositionally biased region" description="Basic and acidic residues" evidence="1">
    <location>
        <begin position="225"/>
        <end position="236"/>
    </location>
</feature>
<feature type="region of interest" description="Disordered" evidence="1">
    <location>
        <begin position="144"/>
        <end position="236"/>
    </location>
</feature>
<feature type="compositionally biased region" description="Basic and acidic residues" evidence="1">
    <location>
        <begin position="163"/>
        <end position="189"/>
    </location>
</feature>